<evidence type="ECO:0000256" key="1">
    <source>
        <dbReference type="SAM" id="MobiDB-lite"/>
    </source>
</evidence>
<keyword evidence="3" id="KW-1185">Reference proteome</keyword>
<sequence length="118" mass="13807">MSFESFSVSPTLNVISFARLNVSDSIAFLSEYLQTSRRINIHNPIENNANESLETQLTLRNANINAQLYKIQEYLKKTYEDKKLLKKKKIQTLKRVNKEKKIKGKKDESYPNKKNIKN</sequence>
<accession>A0A899FZ53</accession>
<organism evidence="2 3">
    <name type="scientific">Pneumocystis wakefieldiae</name>
    <dbReference type="NCBI Taxonomy" id="38082"/>
    <lineage>
        <taxon>Eukaryota</taxon>
        <taxon>Fungi</taxon>
        <taxon>Dikarya</taxon>
        <taxon>Ascomycota</taxon>
        <taxon>Taphrinomycotina</taxon>
        <taxon>Pneumocystomycetes</taxon>
        <taxon>Pneumocystaceae</taxon>
        <taxon>Pneumocystis</taxon>
    </lineage>
</organism>
<feature type="region of interest" description="Disordered" evidence="1">
    <location>
        <begin position="96"/>
        <end position="118"/>
    </location>
</feature>
<dbReference type="OrthoDB" id="5413904at2759"/>
<proteinExistence type="predicted"/>
<evidence type="ECO:0000313" key="2">
    <source>
        <dbReference type="EMBL" id="QSL65796.1"/>
    </source>
</evidence>
<dbReference type="AlphaFoldDB" id="A0A899FZ53"/>
<reference evidence="2" key="1">
    <citation type="submission" date="2020-06" db="EMBL/GenBank/DDBJ databases">
        <title>Genomes of multiple members of Pneumocystis genus reveal paths to human pathogen Pneumocystis jirovecii.</title>
        <authorList>
            <person name="Cisse O.H."/>
            <person name="Ma L."/>
            <person name="Dekker J."/>
            <person name="Khil P."/>
            <person name="Jo J."/>
            <person name="Brenchley J."/>
            <person name="Blair R."/>
            <person name="Pahar B."/>
            <person name="Chabe M."/>
            <person name="Van Rompay K.A."/>
            <person name="Keesler R."/>
            <person name="Sukura A."/>
            <person name="Hirsch V."/>
            <person name="Kutty G."/>
            <person name="Liu Y."/>
            <person name="Peng L."/>
            <person name="Chen J."/>
            <person name="Song J."/>
            <person name="Weissenbacher-Lang C."/>
            <person name="Xu J."/>
            <person name="Upham N.S."/>
            <person name="Stajich J.E."/>
            <person name="Cuomo C.A."/>
            <person name="Cushion M.T."/>
            <person name="Kovacs J.A."/>
        </authorList>
    </citation>
    <scope>NUCLEOTIDE SEQUENCE</scope>
    <source>
        <strain evidence="2">2A</strain>
    </source>
</reference>
<dbReference type="EMBL" id="CP054539">
    <property type="protein sequence ID" value="QSL65796.1"/>
    <property type="molecule type" value="Genomic_DNA"/>
</dbReference>
<protein>
    <submittedName>
        <fullName evidence="2">Uncharacterized protein</fullName>
    </submittedName>
</protein>
<dbReference type="Proteomes" id="UP000663699">
    <property type="component" value="Chromosome 8"/>
</dbReference>
<evidence type="ECO:0000313" key="3">
    <source>
        <dbReference type="Proteomes" id="UP000663699"/>
    </source>
</evidence>
<name>A0A899FZ53_9ASCO</name>
<gene>
    <name evidence="2" type="ORF">MERGE_000074</name>
</gene>